<feature type="region of interest" description="Disordered" evidence="1">
    <location>
        <begin position="30"/>
        <end position="75"/>
    </location>
</feature>
<dbReference type="PROSITE" id="PS51257">
    <property type="entry name" value="PROKAR_LIPOPROTEIN"/>
    <property type="match status" value="1"/>
</dbReference>
<sequence length="481" mass="50371">MKNPQTNDLNRREFLLAAAAVGALGATGLLGGCATSTTPAPDSVEPSAPEASPPPAPTPETAAPSAGSLPYDSVFPPHEPLGRGVGVMPGRVTWVRDAAAVNWDGSGFWWQTEHFNADTLRAMVADGIANLAGADSAATGWNALFEAHNARTGTAGGYRAGQSIAIKANMNGAGTFGRDENSAMSYTTPTLLRALLLSLVEDAGVAPAAIAVYDVCRIFPQHVRDLCSEGALAGVQFRYFDEGSPNDAVADPNAPLVWSADVAGDTNTVPTCVSEATYLINLASLKGHSYGLTLCSKNHFGSLMNSSRLRPPEAAGIHRYVSGQTMGSYTVLTDLFANHLLGGKTMLWMLDALVVATSEGASVTREAALWESAPFNGGFTASVFLSQDPVAIDSVGADFLINEPAVTSRNRALDGNLGVENYLHEAGLISAPPSGTTYRDGAGGAVENLGVHEHWNNTVERLYSRDRGEAEGIELSRILRG</sequence>
<reference evidence="3 4" key="1">
    <citation type="submission" date="2023-05" db="EMBL/GenBank/DDBJ databases">
        <title>Gordonibacter KGMB12511T sp. nov., isolated from faeces of healthy Korean.</title>
        <authorList>
            <person name="Kim H.S."/>
            <person name="Kim J.-S."/>
            <person name="Suh M.K."/>
            <person name="Eom M.K."/>
            <person name="Do H.E."/>
            <person name="Lee J.-S."/>
        </authorList>
    </citation>
    <scope>NUCLEOTIDE SEQUENCE [LARGE SCALE GENOMIC DNA]</scope>
    <source>
        <strain evidence="3 4">KGMB12511</strain>
    </source>
</reference>
<accession>A0ABT7DPN6</accession>
<name>A0ABT7DPN6_9ACTN</name>
<dbReference type="PROSITE" id="PS51318">
    <property type="entry name" value="TAT"/>
    <property type="match status" value="1"/>
</dbReference>
<dbReference type="InterPro" id="IPR007160">
    <property type="entry name" value="DUF362"/>
</dbReference>
<dbReference type="EMBL" id="JASJEU010000020">
    <property type="protein sequence ID" value="MDJ1651182.1"/>
    <property type="molecule type" value="Genomic_DNA"/>
</dbReference>
<keyword evidence="4" id="KW-1185">Reference proteome</keyword>
<organism evidence="3 4">
    <name type="scientific">Gordonibacter faecis</name>
    <dbReference type="NCBI Taxonomy" id="3047475"/>
    <lineage>
        <taxon>Bacteria</taxon>
        <taxon>Bacillati</taxon>
        <taxon>Actinomycetota</taxon>
        <taxon>Coriobacteriia</taxon>
        <taxon>Eggerthellales</taxon>
        <taxon>Eggerthellaceae</taxon>
        <taxon>Gordonibacter</taxon>
    </lineage>
</organism>
<evidence type="ECO:0000256" key="1">
    <source>
        <dbReference type="SAM" id="MobiDB-lite"/>
    </source>
</evidence>
<comment type="caution">
    <text evidence="3">The sequence shown here is derived from an EMBL/GenBank/DDBJ whole genome shotgun (WGS) entry which is preliminary data.</text>
</comment>
<protein>
    <submittedName>
        <fullName evidence="3">DUF362 domain-containing protein</fullName>
    </submittedName>
</protein>
<feature type="domain" description="DUF362" evidence="2">
    <location>
        <begin position="164"/>
        <end position="398"/>
    </location>
</feature>
<evidence type="ECO:0000313" key="4">
    <source>
        <dbReference type="Proteomes" id="UP001232750"/>
    </source>
</evidence>
<feature type="compositionally biased region" description="Low complexity" evidence="1">
    <location>
        <begin position="30"/>
        <end position="50"/>
    </location>
</feature>
<evidence type="ECO:0000313" key="3">
    <source>
        <dbReference type="EMBL" id="MDJ1651182.1"/>
    </source>
</evidence>
<dbReference type="InterPro" id="IPR006311">
    <property type="entry name" value="TAT_signal"/>
</dbReference>
<dbReference type="Proteomes" id="UP001232750">
    <property type="component" value="Unassembled WGS sequence"/>
</dbReference>
<proteinExistence type="predicted"/>
<dbReference type="RefSeq" id="WP_283832529.1">
    <property type="nucleotide sequence ID" value="NZ_JASJEU010000020.1"/>
</dbReference>
<gene>
    <name evidence="3" type="ORF">QNJ86_10255</name>
</gene>
<dbReference type="Pfam" id="PF04015">
    <property type="entry name" value="DUF362"/>
    <property type="match status" value="1"/>
</dbReference>
<evidence type="ECO:0000259" key="2">
    <source>
        <dbReference type="Pfam" id="PF04015"/>
    </source>
</evidence>